<dbReference type="AlphaFoldDB" id="A0A9J6C2I3"/>
<keyword evidence="7" id="KW-1015">Disulfide bond</keyword>
<keyword evidence="3" id="KW-1003">Cell membrane</keyword>
<gene>
    <name evidence="10" type="ORF">PVAND_005939</name>
</gene>
<feature type="transmembrane region" description="Helical" evidence="8">
    <location>
        <begin position="178"/>
        <end position="203"/>
    </location>
</feature>
<protein>
    <recommendedName>
        <fullName evidence="9">Kazal-like domain-containing protein</fullName>
    </recommendedName>
</protein>
<dbReference type="Proteomes" id="UP001107558">
    <property type="component" value="Chromosome 2"/>
</dbReference>
<dbReference type="SUPFAM" id="SSF103473">
    <property type="entry name" value="MFS general substrate transporter"/>
    <property type="match status" value="1"/>
</dbReference>
<evidence type="ECO:0000256" key="7">
    <source>
        <dbReference type="ARBA" id="ARBA00023157"/>
    </source>
</evidence>
<feature type="transmembrane region" description="Helical" evidence="8">
    <location>
        <begin position="54"/>
        <end position="72"/>
    </location>
</feature>
<dbReference type="EMBL" id="JADBJN010000002">
    <property type="protein sequence ID" value="KAG5676085.1"/>
    <property type="molecule type" value="Genomic_DNA"/>
</dbReference>
<keyword evidence="4 8" id="KW-0812">Transmembrane</keyword>
<feature type="transmembrane region" description="Helical" evidence="8">
    <location>
        <begin position="397"/>
        <end position="416"/>
    </location>
</feature>
<dbReference type="OrthoDB" id="5062115at2759"/>
<dbReference type="Pfam" id="PF03137">
    <property type="entry name" value="OATP"/>
    <property type="match status" value="1"/>
</dbReference>
<evidence type="ECO:0000313" key="10">
    <source>
        <dbReference type="EMBL" id="KAG5676085.1"/>
    </source>
</evidence>
<feature type="transmembrane region" description="Helical" evidence="8">
    <location>
        <begin position="119"/>
        <end position="141"/>
    </location>
</feature>
<evidence type="ECO:0000256" key="4">
    <source>
        <dbReference type="ARBA" id="ARBA00022692"/>
    </source>
</evidence>
<feature type="transmembrane region" description="Helical" evidence="8">
    <location>
        <begin position="215"/>
        <end position="239"/>
    </location>
</feature>
<name>A0A9J6C2I3_POLVA</name>
<evidence type="ECO:0000256" key="8">
    <source>
        <dbReference type="SAM" id="Phobius"/>
    </source>
</evidence>
<dbReference type="PANTHER" id="PTHR11388:SF158">
    <property type="entry name" value="ORGANIC ANION TRANSPORTING POLYPEPTIDE 33EB"/>
    <property type="match status" value="1"/>
</dbReference>
<reference evidence="10" key="1">
    <citation type="submission" date="2021-03" db="EMBL/GenBank/DDBJ databases">
        <title>Chromosome level genome of the anhydrobiotic midge Polypedilum vanderplanki.</title>
        <authorList>
            <person name="Yoshida Y."/>
            <person name="Kikawada T."/>
            <person name="Gusev O."/>
        </authorList>
    </citation>
    <scope>NUCLEOTIDE SEQUENCE</scope>
    <source>
        <strain evidence="10">NIAS01</strain>
        <tissue evidence="10">Whole body or cell culture</tissue>
    </source>
</reference>
<proteinExistence type="inferred from homology"/>
<comment type="subcellular location">
    <subcellularLocation>
        <location evidence="1">Cell membrane</location>
        <topology evidence="1">Multi-pass membrane protein</topology>
    </subcellularLocation>
</comment>
<dbReference type="GO" id="GO:0043252">
    <property type="term" value="P:sodium-independent organic anion transport"/>
    <property type="evidence" value="ECO:0007669"/>
    <property type="project" value="TreeGrafter"/>
</dbReference>
<dbReference type="PROSITE" id="PS51465">
    <property type="entry name" value="KAZAL_2"/>
    <property type="match status" value="1"/>
</dbReference>
<keyword evidence="5 8" id="KW-1133">Transmembrane helix</keyword>
<comment type="caution">
    <text evidence="10">The sequence shown here is derived from an EMBL/GenBank/DDBJ whole genome shotgun (WGS) entry which is preliminary data.</text>
</comment>
<feature type="transmembrane region" description="Helical" evidence="8">
    <location>
        <begin position="92"/>
        <end position="112"/>
    </location>
</feature>
<comment type="similarity">
    <text evidence="2">Belongs to the organo anion transporter (TC 2.A.60) family.</text>
</comment>
<evidence type="ECO:0000256" key="5">
    <source>
        <dbReference type="ARBA" id="ARBA00022989"/>
    </source>
</evidence>
<dbReference type="GO" id="GO:0016323">
    <property type="term" value="C:basolateral plasma membrane"/>
    <property type="evidence" value="ECO:0007669"/>
    <property type="project" value="TreeGrafter"/>
</dbReference>
<sequence>MIRPSSLYRSDSRRAPTLEANANNITEDSIDCGITALKCCNTPGCQKMANKKTFLIVLIACGLIQSAIESYFRISAKQAALSHDYDQRIIDWLLVASGIFQGIFAIFVGYWGNRMHRTGWLGGIFMLQSFMCILIIIPTLIHHSEENDTLGAIEISTLCIRHRSENLMTTHFHSITTLVLLFILQLAIALGTIAYFSLGFSYLDDNVHEHESPAFLSAALAAKFLGAQIGPFISLLIGYTEFGWFLGWIILAPILFIIGFLAVMFPKKLLSTIVRLAANNILETSTNASHASLSNRKFIADIDFFPSMARVCTNKIVLLNILAAVFVQTAIVNFFRHESNYLQSRFFLPTSEADGLNNEWTSQLVAKLLKPPMLALAILVSGLIISKANPTSRKIVIWNIIACCIVVTFFILSIFIDCEKSTIAGSHRGKIVKPYCAHSCLCSENHPFVPVCPENSQQTFYSPCFAGCGAEIFINDIRVFGNCSCGVDTELPVEDHIATVGACGMAECQKFWILFQTMTVLAAALIASTLIGKLIISLRAVLPQDKSLVIAFELSIIGIIVFIPGKMAYRFIADHTCQYFAPDEYRCFLHDSQFGTYINILTAGLILIGIIFEALLLCTVGDLLLYGEESEDDNVYRPIEMNTYLNGDSAPIPPPLHENDNSNQNEPLLQNILQTIEPPRQLPSPKPSGVTYAQIQKHNALNNNSEALDFSLQTPRSDNESVNSDYRSVSSTGYVNVNPADYQQNHIQMRNNKPQSPETSF</sequence>
<feature type="transmembrane region" description="Helical" evidence="8">
    <location>
        <begin position="316"/>
        <end position="335"/>
    </location>
</feature>
<dbReference type="InterPro" id="IPR036259">
    <property type="entry name" value="MFS_trans_sf"/>
</dbReference>
<evidence type="ECO:0000256" key="2">
    <source>
        <dbReference type="ARBA" id="ARBA00009657"/>
    </source>
</evidence>
<feature type="transmembrane region" description="Helical" evidence="8">
    <location>
        <begin position="511"/>
        <end position="536"/>
    </location>
</feature>
<organism evidence="10 11">
    <name type="scientific">Polypedilum vanderplanki</name>
    <name type="common">Sleeping chironomid midge</name>
    <dbReference type="NCBI Taxonomy" id="319348"/>
    <lineage>
        <taxon>Eukaryota</taxon>
        <taxon>Metazoa</taxon>
        <taxon>Ecdysozoa</taxon>
        <taxon>Arthropoda</taxon>
        <taxon>Hexapoda</taxon>
        <taxon>Insecta</taxon>
        <taxon>Pterygota</taxon>
        <taxon>Neoptera</taxon>
        <taxon>Endopterygota</taxon>
        <taxon>Diptera</taxon>
        <taxon>Nematocera</taxon>
        <taxon>Chironomoidea</taxon>
        <taxon>Chironomidae</taxon>
        <taxon>Chironominae</taxon>
        <taxon>Polypedilum</taxon>
        <taxon>Polypedilum</taxon>
    </lineage>
</organism>
<evidence type="ECO:0000313" key="11">
    <source>
        <dbReference type="Proteomes" id="UP001107558"/>
    </source>
</evidence>
<dbReference type="PANTHER" id="PTHR11388">
    <property type="entry name" value="ORGANIC ANION TRANSPORTER"/>
    <property type="match status" value="1"/>
</dbReference>
<feature type="transmembrane region" description="Helical" evidence="8">
    <location>
        <begin position="245"/>
        <end position="265"/>
    </location>
</feature>
<keyword evidence="6 8" id="KW-0472">Membrane</keyword>
<feature type="domain" description="Kazal-like" evidence="9">
    <location>
        <begin position="430"/>
        <end position="484"/>
    </location>
</feature>
<dbReference type="InterPro" id="IPR004156">
    <property type="entry name" value="OATP"/>
</dbReference>
<evidence type="ECO:0000256" key="3">
    <source>
        <dbReference type="ARBA" id="ARBA00022475"/>
    </source>
</evidence>
<accession>A0A9J6C2I3</accession>
<dbReference type="GO" id="GO:0015347">
    <property type="term" value="F:sodium-independent organic anion transmembrane transporter activity"/>
    <property type="evidence" value="ECO:0007669"/>
    <property type="project" value="TreeGrafter"/>
</dbReference>
<evidence type="ECO:0000259" key="9">
    <source>
        <dbReference type="PROSITE" id="PS51465"/>
    </source>
</evidence>
<evidence type="ECO:0000256" key="6">
    <source>
        <dbReference type="ARBA" id="ARBA00023136"/>
    </source>
</evidence>
<dbReference type="Gene3D" id="1.20.1250.20">
    <property type="entry name" value="MFS general substrate transporter like domains"/>
    <property type="match status" value="1"/>
</dbReference>
<evidence type="ECO:0000256" key="1">
    <source>
        <dbReference type="ARBA" id="ARBA00004651"/>
    </source>
</evidence>
<dbReference type="InterPro" id="IPR002350">
    <property type="entry name" value="Kazal_dom"/>
</dbReference>
<feature type="transmembrane region" description="Helical" evidence="8">
    <location>
        <begin position="548"/>
        <end position="565"/>
    </location>
</feature>
<keyword evidence="11" id="KW-1185">Reference proteome</keyword>
<feature type="transmembrane region" description="Helical" evidence="8">
    <location>
        <begin position="597"/>
        <end position="618"/>
    </location>
</feature>